<gene>
    <name evidence="1" type="ORF">BDP81DRAFT_434722</name>
</gene>
<dbReference type="EMBL" id="JAHMHQ010000018">
    <property type="protein sequence ID" value="KAK1633346.1"/>
    <property type="molecule type" value="Genomic_DNA"/>
</dbReference>
<name>A0AAI9ZJW5_9PEZI</name>
<dbReference type="AlphaFoldDB" id="A0AAI9ZJW5"/>
<sequence length="61" mass="6833">MHFRNFFSQSGSLRMRCRTCATMPAAFAASIPDTQRVGHDRERLEASIGLTSSRGVPLMQF</sequence>
<dbReference type="Proteomes" id="UP001243989">
    <property type="component" value="Unassembled WGS sequence"/>
</dbReference>
<comment type="caution">
    <text evidence="1">The sequence shown here is derived from an EMBL/GenBank/DDBJ whole genome shotgun (WGS) entry which is preliminary data.</text>
</comment>
<dbReference type="RefSeq" id="XP_060441953.1">
    <property type="nucleotide sequence ID" value="XM_060590987.1"/>
</dbReference>
<dbReference type="GeneID" id="85475849"/>
<organism evidence="1 2">
    <name type="scientific">Colletotrichum phormii</name>
    <dbReference type="NCBI Taxonomy" id="359342"/>
    <lineage>
        <taxon>Eukaryota</taxon>
        <taxon>Fungi</taxon>
        <taxon>Dikarya</taxon>
        <taxon>Ascomycota</taxon>
        <taxon>Pezizomycotina</taxon>
        <taxon>Sordariomycetes</taxon>
        <taxon>Hypocreomycetidae</taxon>
        <taxon>Glomerellales</taxon>
        <taxon>Glomerellaceae</taxon>
        <taxon>Colletotrichum</taxon>
        <taxon>Colletotrichum acutatum species complex</taxon>
    </lineage>
</organism>
<reference evidence="1" key="1">
    <citation type="submission" date="2021-06" db="EMBL/GenBank/DDBJ databases">
        <title>Comparative genomics, transcriptomics and evolutionary studies reveal genomic signatures of adaptation to plant cell wall in hemibiotrophic fungi.</title>
        <authorList>
            <consortium name="DOE Joint Genome Institute"/>
            <person name="Baroncelli R."/>
            <person name="Diaz J.F."/>
            <person name="Benocci T."/>
            <person name="Peng M."/>
            <person name="Battaglia E."/>
            <person name="Haridas S."/>
            <person name="Andreopoulos W."/>
            <person name="Labutti K."/>
            <person name="Pangilinan J."/>
            <person name="Floch G.L."/>
            <person name="Makela M.R."/>
            <person name="Henrissat B."/>
            <person name="Grigoriev I.V."/>
            <person name="Crouch J.A."/>
            <person name="De Vries R.P."/>
            <person name="Sukno S.A."/>
            <person name="Thon M.R."/>
        </authorList>
    </citation>
    <scope>NUCLEOTIDE SEQUENCE</scope>
    <source>
        <strain evidence="1">CBS 102054</strain>
    </source>
</reference>
<keyword evidence="2" id="KW-1185">Reference proteome</keyword>
<evidence type="ECO:0000313" key="1">
    <source>
        <dbReference type="EMBL" id="KAK1633346.1"/>
    </source>
</evidence>
<protein>
    <submittedName>
        <fullName evidence="1">Uncharacterized protein</fullName>
    </submittedName>
</protein>
<evidence type="ECO:0000313" key="2">
    <source>
        <dbReference type="Proteomes" id="UP001243989"/>
    </source>
</evidence>
<proteinExistence type="predicted"/>
<accession>A0AAI9ZJW5</accession>